<gene>
    <name evidence="2" type="ORF">GCM10011401_12010</name>
</gene>
<dbReference type="PANTHER" id="PTHR43798">
    <property type="entry name" value="MONOACYLGLYCEROL LIPASE"/>
    <property type="match status" value="1"/>
</dbReference>
<dbReference type="SUPFAM" id="SSF53474">
    <property type="entry name" value="alpha/beta-Hydrolases"/>
    <property type="match status" value="1"/>
</dbReference>
<dbReference type="AlphaFoldDB" id="A0A917AQE8"/>
<keyword evidence="3" id="KW-1185">Reference proteome</keyword>
<dbReference type="InterPro" id="IPR050266">
    <property type="entry name" value="AB_hydrolase_sf"/>
</dbReference>
<dbReference type="Proteomes" id="UP000633136">
    <property type="component" value="Unassembled WGS sequence"/>
</dbReference>
<name>A0A917AQE8_9MICC</name>
<dbReference type="RefSeq" id="WP_188683731.1">
    <property type="nucleotide sequence ID" value="NZ_BMIS01000004.1"/>
</dbReference>
<dbReference type="InterPro" id="IPR029058">
    <property type="entry name" value="AB_hydrolase_fold"/>
</dbReference>
<accession>A0A917AQE8</accession>
<dbReference type="PRINTS" id="PR00111">
    <property type="entry name" value="ABHYDROLASE"/>
</dbReference>
<dbReference type="Pfam" id="PF12697">
    <property type="entry name" value="Abhydrolase_6"/>
    <property type="match status" value="1"/>
</dbReference>
<comment type="caution">
    <text evidence="2">The sequence shown here is derived from an EMBL/GenBank/DDBJ whole genome shotgun (WGS) entry which is preliminary data.</text>
</comment>
<reference evidence="2" key="1">
    <citation type="journal article" date="2014" name="Int. J. Syst. Evol. Microbiol.">
        <title>Complete genome sequence of Corynebacterium casei LMG S-19264T (=DSM 44701T), isolated from a smear-ripened cheese.</title>
        <authorList>
            <consortium name="US DOE Joint Genome Institute (JGI-PGF)"/>
            <person name="Walter F."/>
            <person name="Albersmeier A."/>
            <person name="Kalinowski J."/>
            <person name="Ruckert C."/>
        </authorList>
    </citation>
    <scope>NUCLEOTIDE SEQUENCE</scope>
    <source>
        <strain evidence="2">CGMCC 1.15388</strain>
    </source>
</reference>
<feature type="domain" description="AB hydrolase-1" evidence="1">
    <location>
        <begin position="41"/>
        <end position="265"/>
    </location>
</feature>
<dbReference type="EMBL" id="BMIS01000004">
    <property type="protein sequence ID" value="GGE66324.1"/>
    <property type="molecule type" value="Genomic_DNA"/>
</dbReference>
<evidence type="ECO:0000313" key="3">
    <source>
        <dbReference type="Proteomes" id="UP000633136"/>
    </source>
</evidence>
<proteinExistence type="predicted"/>
<reference evidence="2" key="2">
    <citation type="submission" date="2020-09" db="EMBL/GenBank/DDBJ databases">
        <authorList>
            <person name="Sun Q."/>
            <person name="Zhou Y."/>
        </authorList>
    </citation>
    <scope>NUCLEOTIDE SEQUENCE</scope>
    <source>
        <strain evidence="2">CGMCC 1.15388</strain>
    </source>
</reference>
<evidence type="ECO:0000313" key="2">
    <source>
        <dbReference type="EMBL" id="GGE66324.1"/>
    </source>
</evidence>
<protein>
    <recommendedName>
        <fullName evidence="1">AB hydrolase-1 domain-containing protein</fullName>
    </recommendedName>
</protein>
<organism evidence="2 3">
    <name type="scientific">Nesterenkonia cremea</name>
    <dbReference type="NCBI Taxonomy" id="1882340"/>
    <lineage>
        <taxon>Bacteria</taxon>
        <taxon>Bacillati</taxon>
        <taxon>Actinomycetota</taxon>
        <taxon>Actinomycetes</taxon>
        <taxon>Micrococcales</taxon>
        <taxon>Micrococcaceae</taxon>
        <taxon>Nesterenkonia</taxon>
    </lineage>
</organism>
<dbReference type="PRINTS" id="PR00412">
    <property type="entry name" value="EPOXHYDRLASE"/>
</dbReference>
<dbReference type="Gene3D" id="3.40.50.1820">
    <property type="entry name" value="alpha/beta hydrolase"/>
    <property type="match status" value="1"/>
</dbReference>
<dbReference type="GO" id="GO:0003824">
    <property type="term" value="F:catalytic activity"/>
    <property type="evidence" value="ECO:0007669"/>
    <property type="project" value="InterPro"/>
</dbReference>
<dbReference type="InterPro" id="IPR000073">
    <property type="entry name" value="AB_hydrolase_1"/>
</dbReference>
<sequence length="272" mass="28574">MTSAPADRLSLAGSWLTSPEDAPAEKPLLIVGPSLGTSVEALWRPAVSFLEKRFHVVGWDLPGHGAGTPEAEAFSITDLAQGVRRLTAAVRQEAGLTGPAYYAGVSIGGAVAQQLAVDAEAEPTFEKVVVLCSAAKIGEPVAWRERAEFVEQAGTPSMVEGSAKRWFAPGFIEAQPAITAGLLHSLQNSDRHSYARCCEALGEFDLREKLRGAAVPVLAVAGAEDAVCPPEQAELIAQTVPQGRHAVLADVGHLAPAEAPEQTAELIKEFIA</sequence>
<dbReference type="InterPro" id="IPR000639">
    <property type="entry name" value="Epox_hydrolase-like"/>
</dbReference>
<evidence type="ECO:0000259" key="1">
    <source>
        <dbReference type="Pfam" id="PF12697"/>
    </source>
</evidence>